<accession>A0A1H3MSS7</accession>
<evidence type="ECO:0000313" key="2">
    <source>
        <dbReference type="Proteomes" id="UP000199632"/>
    </source>
</evidence>
<dbReference type="STRING" id="137265.SAMN05421684_1568"/>
<dbReference type="EMBL" id="FNQB01000001">
    <property type="protein sequence ID" value="SDY79119.1"/>
    <property type="molecule type" value="Genomic_DNA"/>
</dbReference>
<dbReference type="OrthoDB" id="3686201at2"/>
<protein>
    <submittedName>
        <fullName evidence="1">Uncharacterized protein</fullName>
    </submittedName>
</protein>
<reference evidence="2" key="1">
    <citation type="submission" date="2016-10" db="EMBL/GenBank/DDBJ databases">
        <authorList>
            <person name="Varghese N."/>
            <person name="Submissions S."/>
        </authorList>
    </citation>
    <scope>NUCLEOTIDE SEQUENCE [LARGE SCALE GENOMIC DNA]</scope>
    <source>
        <strain evidence="2">DSM 44718</strain>
    </source>
</reference>
<proteinExistence type="predicted"/>
<sequence>MKAVFWLDEARRTAYDSALAAADFEDAWGDIAPVTFAATAWHTATDLAIGPLLAQLHESRWLPESR</sequence>
<organism evidence="1 2">
    <name type="scientific">Asanoa ishikariensis</name>
    <dbReference type="NCBI Taxonomy" id="137265"/>
    <lineage>
        <taxon>Bacteria</taxon>
        <taxon>Bacillati</taxon>
        <taxon>Actinomycetota</taxon>
        <taxon>Actinomycetes</taxon>
        <taxon>Micromonosporales</taxon>
        <taxon>Micromonosporaceae</taxon>
        <taxon>Asanoa</taxon>
    </lineage>
</organism>
<name>A0A1H3MSS7_9ACTN</name>
<dbReference type="AlphaFoldDB" id="A0A1H3MSS7"/>
<dbReference type="RefSeq" id="WP_090788787.1">
    <property type="nucleotide sequence ID" value="NZ_BOND01000018.1"/>
</dbReference>
<evidence type="ECO:0000313" key="1">
    <source>
        <dbReference type="EMBL" id="SDY79119.1"/>
    </source>
</evidence>
<keyword evidence="2" id="KW-1185">Reference proteome</keyword>
<gene>
    <name evidence="1" type="ORF">SAMN05421684_1568</name>
</gene>
<dbReference type="Proteomes" id="UP000199632">
    <property type="component" value="Unassembled WGS sequence"/>
</dbReference>